<name>A0A2N5M3Q4_9BACI</name>
<dbReference type="RefSeq" id="WP_101643613.1">
    <property type="nucleotide sequence ID" value="NZ_PGUY01000047.1"/>
</dbReference>
<dbReference type="PROSITE" id="PS51462">
    <property type="entry name" value="NUDIX"/>
    <property type="match status" value="1"/>
</dbReference>
<dbReference type="AlphaFoldDB" id="A0A2N5M3Q4"/>
<keyword evidence="3" id="KW-1185">Reference proteome</keyword>
<keyword evidence="2" id="KW-0378">Hydrolase</keyword>
<dbReference type="InterPro" id="IPR000086">
    <property type="entry name" value="NUDIX_hydrolase_dom"/>
</dbReference>
<dbReference type="CDD" id="cd04692">
    <property type="entry name" value="NUDIX_Hydrolase"/>
    <property type="match status" value="1"/>
</dbReference>
<sequence>METEMLTIFDDEGIEIGTAPRSEVHKKGYWHQAFHCWFVCSENGIPYIYLQKRSPGKKDYPGLLDITAAGHLLAQETIEDGVREIHEELGIDVSINDLIPLGIIKYCVMKEELDFIDKELAHVYLFQHEGAINEFHLQEEEVSGMVKIEFNSFYEFCFGRRDELDILGFEADSSGQKIELKKTAAREDFVPHEREYYEVIAERIREKLERHFDED</sequence>
<proteinExistence type="predicted"/>
<gene>
    <name evidence="2" type="ORF">CUU66_15165</name>
</gene>
<evidence type="ECO:0000313" key="2">
    <source>
        <dbReference type="EMBL" id="PLT28994.1"/>
    </source>
</evidence>
<evidence type="ECO:0000313" key="3">
    <source>
        <dbReference type="Proteomes" id="UP000234748"/>
    </source>
</evidence>
<dbReference type="OrthoDB" id="9780586at2"/>
<protein>
    <submittedName>
        <fullName evidence="2">NUDIX hydrolase</fullName>
    </submittedName>
</protein>
<organism evidence="2 3">
    <name type="scientific">Peribacillus deserti</name>
    <dbReference type="NCBI Taxonomy" id="673318"/>
    <lineage>
        <taxon>Bacteria</taxon>
        <taxon>Bacillati</taxon>
        <taxon>Bacillota</taxon>
        <taxon>Bacilli</taxon>
        <taxon>Bacillales</taxon>
        <taxon>Bacillaceae</taxon>
        <taxon>Peribacillus</taxon>
    </lineage>
</organism>
<dbReference type="Gene3D" id="3.90.79.10">
    <property type="entry name" value="Nucleoside Triphosphate Pyrophosphohydrolase"/>
    <property type="match status" value="1"/>
</dbReference>
<dbReference type="EMBL" id="PGUY01000047">
    <property type="protein sequence ID" value="PLT28994.1"/>
    <property type="molecule type" value="Genomic_DNA"/>
</dbReference>
<dbReference type="PANTHER" id="PTHR10885:SF0">
    <property type="entry name" value="ISOPENTENYL-DIPHOSPHATE DELTA-ISOMERASE"/>
    <property type="match status" value="1"/>
</dbReference>
<dbReference type="GO" id="GO:0016787">
    <property type="term" value="F:hydrolase activity"/>
    <property type="evidence" value="ECO:0007669"/>
    <property type="project" value="UniProtKB-KW"/>
</dbReference>
<dbReference type="PANTHER" id="PTHR10885">
    <property type="entry name" value="ISOPENTENYL-DIPHOSPHATE DELTA-ISOMERASE"/>
    <property type="match status" value="1"/>
</dbReference>
<comment type="caution">
    <text evidence="2">The sequence shown here is derived from an EMBL/GenBank/DDBJ whole genome shotgun (WGS) entry which is preliminary data.</text>
</comment>
<dbReference type="InterPro" id="IPR015797">
    <property type="entry name" value="NUDIX_hydrolase-like_dom_sf"/>
</dbReference>
<dbReference type="SUPFAM" id="SSF55811">
    <property type="entry name" value="Nudix"/>
    <property type="match status" value="1"/>
</dbReference>
<evidence type="ECO:0000259" key="1">
    <source>
        <dbReference type="PROSITE" id="PS51462"/>
    </source>
</evidence>
<dbReference type="Pfam" id="PF00293">
    <property type="entry name" value="NUDIX"/>
    <property type="match status" value="1"/>
</dbReference>
<reference evidence="2 3" key="1">
    <citation type="submission" date="2017-11" db="EMBL/GenBank/DDBJ databases">
        <title>Comparitive Functional Genomics of Dry Heat Resistant strains isolated from the Viking Spacecraft.</title>
        <authorList>
            <person name="Seuylemezian A."/>
            <person name="Cooper K."/>
            <person name="Vaishampayan P."/>
        </authorList>
    </citation>
    <scope>NUCLEOTIDE SEQUENCE [LARGE SCALE GENOMIC DNA]</scope>
    <source>
        <strain evidence="2 3">V1-29</strain>
    </source>
</reference>
<accession>A0A2N5M3Q4</accession>
<feature type="domain" description="Nudix hydrolase" evidence="1">
    <location>
        <begin position="29"/>
        <end position="170"/>
    </location>
</feature>
<dbReference type="Proteomes" id="UP000234748">
    <property type="component" value="Unassembled WGS sequence"/>
</dbReference>